<name>A0ABT0Z4C6_9FLAO</name>
<gene>
    <name evidence="2" type="ORF">NE848_12800</name>
</gene>
<dbReference type="EMBL" id="JAMSCK010000004">
    <property type="protein sequence ID" value="MCM8570265.1"/>
    <property type="molecule type" value="Genomic_DNA"/>
</dbReference>
<comment type="caution">
    <text evidence="2">The sequence shown here is derived from an EMBL/GenBank/DDBJ whole genome shotgun (WGS) entry which is preliminary data.</text>
</comment>
<protein>
    <submittedName>
        <fullName evidence="2">Uncharacterized protein</fullName>
    </submittedName>
</protein>
<feature type="signal peptide" evidence="1">
    <location>
        <begin position="1"/>
        <end position="18"/>
    </location>
</feature>
<reference evidence="2" key="1">
    <citation type="submission" date="2022-06" db="EMBL/GenBank/DDBJ databases">
        <title>Gramella sediminis sp. nov., isolated from deep-sea sediment of the Indian Ocean.</title>
        <authorList>
            <person name="Yang L."/>
        </authorList>
    </citation>
    <scope>NUCLEOTIDE SEQUENCE</scope>
    <source>
        <strain evidence="2">HMD3159</strain>
    </source>
</reference>
<dbReference type="Proteomes" id="UP001155077">
    <property type="component" value="Unassembled WGS sequence"/>
</dbReference>
<evidence type="ECO:0000313" key="3">
    <source>
        <dbReference type="Proteomes" id="UP001155077"/>
    </source>
</evidence>
<accession>A0ABT0Z4C6</accession>
<dbReference type="RefSeq" id="WP_252114192.1">
    <property type="nucleotide sequence ID" value="NZ_JAMSCK010000004.1"/>
</dbReference>
<organism evidence="2 3">
    <name type="scientific">Gramella jeungdoensis</name>
    <dbReference type="NCBI Taxonomy" id="708091"/>
    <lineage>
        <taxon>Bacteria</taxon>
        <taxon>Pseudomonadati</taxon>
        <taxon>Bacteroidota</taxon>
        <taxon>Flavobacteriia</taxon>
        <taxon>Flavobacteriales</taxon>
        <taxon>Flavobacteriaceae</taxon>
        <taxon>Christiangramia</taxon>
    </lineage>
</organism>
<evidence type="ECO:0000256" key="1">
    <source>
        <dbReference type="SAM" id="SignalP"/>
    </source>
</evidence>
<keyword evidence="3" id="KW-1185">Reference proteome</keyword>
<feature type="chain" id="PRO_5046978844" evidence="1">
    <location>
        <begin position="19"/>
        <end position="135"/>
    </location>
</feature>
<evidence type="ECO:0000313" key="2">
    <source>
        <dbReference type="EMBL" id="MCM8570265.1"/>
    </source>
</evidence>
<sequence length="135" mass="15396">MKQLFTLSLFLVIGYVNAQSVTHKSLMTEYIMEPQPNIAPSEWIDRDIKIDSETITIISYGENETDIQTWNIDTRMNINNADGNNKEAINTYLASDNQTPATFVIHYQKDGKVEIIDCKMVLPNGTPTTIRFHID</sequence>
<keyword evidence="1" id="KW-0732">Signal</keyword>
<proteinExistence type="predicted"/>